<accession>A0A1M5WJS4</accession>
<evidence type="ECO:0000313" key="5">
    <source>
        <dbReference type="Proteomes" id="UP000290037"/>
    </source>
</evidence>
<dbReference type="Pfam" id="PF16250">
    <property type="entry name" value="DUF4907"/>
    <property type="match status" value="1"/>
</dbReference>
<protein>
    <recommendedName>
        <fullName evidence="6">DUF4907 domain-containing protein</fullName>
    </recommendedName>
</protein>
<dbReference type="Proteomes" id="UP000290037">
    <property type="component" value="Unassembled WGS sequence"/>
</dbReference>
<evidence type="ECO:0000313" key="2">
    <source>
        <dbReference type="EMBL" id="RXG31398.1"/>
    </source>
</evidence>
<proteinExistence type="predicted"/>
<evidence type="ECO:0000313" key="4">
    <source>
        <dbReference type="Proteomes" id="UP000184240"/>
    </source>
</evidence>
<sequence length="110" mass="12381">MRLRAGLLYIGITLCIVLIAGVLWFINEEQTVYTHVFETESGFGYAIIDHGQILIRQEHIPAIAKEQGFCSATDAERVGDLVLQKINRKLNPAITQKELQELGVRIDCNQ</sequence>
<evidence type="ECO:0008006" key="6">
    <source>
        <dbReference type="Google" id="ProtNLM"/>
    </source>
</evidence>
<dbReference type="EMBL" id="QOVN01000001">
    <property type="protein sequence ID" value="RXG31398.1"/>
    <property type="molecule type" value="Genomic_DNA"/>
</dbReference>
<dbReference type="AlphaFoldDB" id="A0A1M5WJS4"/>
<feature type="transmembrane region" description="Helical" evidence="1">
    <location>
        <begin position="7"/>
        <end position="26"/>
    </location>
</feature>
<evidence type="ECO:0000256" key="1">
    <source>
        <dbReference type="SAM" id="Phobius"/>
    </source>
</evidence>
<dbReference type="Proteomes" id="UP000184240">
    <property type="component" value="Unassembled WGS sequence"/>
</dbReference>
<dbReference type="EMBL" id="FQXT01000002">
    <property type="protein sequence ID" value="SHH87796.1"/>
    <property type="molecule type" value="Genomic_DNA"/>
</dbReference>
<reference evidence="2 5" key="3">
    <citation type="submission" date="2018-07" db="EMBL/GenBank/DDBJ databases">
        <title>Leeuwenhoekiella genomics.</title>
        <authorList>
            <person name="Tahon G."/>
            <person name="Willems A."/>
        </authorList>
    </citation>
    <scope>NUCLEOTIDE SEQUENCE [LARGE SCALE GENOMIC DNA]</scope>
    <source>
        <strain evidence="2 5">LMG 24856</strain>
    </source>
</reference>
<evidence type="ECO:0000313" key="3">
    <source>
        <dbReference type="EMBL" id="SHH87796.1"/>
    </source>
</evidence>
<keyword evidence="5" id="KW-1185">Reference proteome</keyword>
<keyword evidence="1" id="KW-0812">Transmembrane</keyword>
<keyword evidence="1" id="KW-0472">Membrane</keyword>
<dbReference type="OrthoDB" id="674043at2"/>
<gene>
    <name evidence="2" type="ORF">DSM01_539</name>
    <name evidence="3" type="ORF">SAMN04487999_1247</name>
</gene>
<keyword evidence="1" id="KW-1133">Transmembrane helix</keyword>
<dbReference type="InterPro" id="IPR032593">
    <property type="entry name" value="DUF4907"/>
</dbReference>
<name>A0A1M5WJS4_9FLAO</name>
<reference evidence="4" key="1">
    <citation type="submission" date="2016-11" db="EMBL/GenBank/DDBJ databases">
        <authorList>
            <person name="Varghese N."/>
            <person name="Submissions S."/>
        </authorList>
    </citation>
    <scope>NUCLEOTIDE SEQUENCE [LARGE SCALE GENOMIC DNA]</scope>
    <source>
        <strain evidence="4">DSM 19859</strain>
    </source>
</reference>
<dbReference type="STRING" id="573501.SAMN04487999_1247"/>
<dbReference type="RefSeq" id="WP_072981379.1">
    <property type="nucleotide sequence ID" value="NZ_FQXT01000002.1"/>
</dbReference>
<organism evidence="3 4">
    <name type="scientific">Leeuwenhoekiella palythoae</name>
    <dbReference type="NCBI Taxonomy" id="573501"/>
    <lineage>
        <taxon>Bacteria</taxon>
        <taxon>Pseudomonadati</taxon>
        <taxon>Bacteroidota</taxon>
        <taxon>Flavobacteriia</taxon>
        <taxon>Flavobacteriales</taxon>
        <taxon>Flavobacteriaceae</taxon>
        <taxon>Leeuwenhoekiella</taxon>
    </lineage>
</organism>
<reference evidence="3" key="2">
    <citation type="submission" date="2016-11" db="EMBL/GenBank/DDBJ databases">
        <authorList>
            <person name="Jaros S."/>
            <person name="Januszkiewicz K."/>
            <person name="Wedrychowicz H."/>
        </authorList>
    </citation>
    <scope>NUCLEOTIDE SEQUENCE [LARGE SCALE GENOMIC DNA]</scope>
    <source>
        <strain evidence="3">DSM 19859</strain>
    </source>
</reference>